<protein>
    <submittedName>
        <fullName evidence="4">ABC transporter substrate-binding protein</fullName>
    </submittedName>
</protein>
<keyword evidence="5" id="KW-1185">Reference proteome</keyword>
<dbReference type="EMBL" id="BONY01000017">
    <property type="protein sequence ID" value="GIH05163.1"/>
    <property type="molecule type" value="Genomic_DNA"/>
</dbReference>
<name>A0A8J3Q6W6_9ACTN</name>
<dbReference type="PANTHER" id="PTHR30483:SF6">
    <property type="entry name" value="PERIPLASMIC BINDING PROTEIN OF ABC TRANSPORTER FOR NATURAL AMINO ACIDS"/>
    <property type="match status" value="1"/>
</dbReference>
<evidence type="ECO:0000256" key="1">
    <source>
        <dbReference type="ARBA" id="ARBA00010062"/>
    </source>
</evidence>
<dbReference type="InterPro" id="IPR028082">
    <property type="entry name" value="Peripla_BP_I"/>
</dbReference>
<proteinExistence type="inferred from homology"/>
<dbReference type="PANTHER" id="PTHR30483">
    <property type="entry name" value="LEUCINE-SPECIFIC-BINDING PROTEIN"/>
    <property type="match status" value="1"/>
</dbReference>
<evidence type="ECO:0000259" key="3">
    <source>
        <dbReference type="Pfam" id="PF13458"/>
    </source>
</evidence>
<evidence type="ECO:0000313" key="4">
    <source>
        <dbReference type="EMBL" id="GIH05163.1"/>
    </source>
</evidence>
<comment type="caution">
    <text evidence="4">The sequence shown here is derived from an EMBL/GenBank/DDBJ whole genome shotgun (WGS) entry which is preliminary data.</text>
</comment>
<dbReference type="Pfam" id="PF13458">
    <property type="entry name" value="Peripla_BP_6"/>
    <property type="match status" value="1"/>
</dbReference>
<evidence type="ECO:0000256" key="2">
    <source>
        <dbReference type="ARBA" id="ARBA00022729"/>
    </source>
</evidence>
<comment type="similarity">
    <text evidence="1">Belongs to the leucine-binding protein family.</text>
</comment>
<feature type="domain" description="Leucine-binding protein" evidence="3">
    <location>
        <begin position="33"/>
        <end position="371"/>
    </location>
</feature>
<organism evidence="4 5">
    <name type="scientific">Rhizocola hellebori</name>
    <dbReference type="NCBI Taxonomy" id="1392758"/>
    <lineage>
        <taxon>Bacteria</taxon>
        <taxon>Bacillati</taxon>
        <taxon>Actinomycetota</taxon>
        <taxon>Actinomycetes</taxon>
        <taxon>Micromonosporales</taxon>
        <taxon>Micromonosporaceae</taxon>
        <taxon>Rhizocola</taxon>
    </lineage>
</organism>
<dbReference type="SUPFAM" id="SSF53822">
    <property type="entry name" value="Periplasmic binding protein-like I"/>
    <property type="match status" value="1"/>
</dbReference>
<keyword evidence="2" id="KW-0732">Signal</keyword>
<dbReference type="Gene3D" id="3.40.50.2300">
    <property type="match status" value="2"/>
</dbReference>
<accession>A0A8J3Q6W6</accession>
<dbReference type="Proteomes" id="UP000612899">
    <property type="component" value="Unassembled WGS sequence"/>
</dbReference>
<gene>
    <name evidence="4" type="ORF">Rhe02_32300</name>
</gene>
<dbReference type="InterPro" id="IPR028081">
    <property type="entry name" value="Leu-bd"/>
</dbReference>
<reference evidence="4" key="1">
    <citation type="submission" date="2021-01" db="EMBL/GenBank/DDBJ databases">
        <title>Whole genome shotgun sequence of Rhizocola hellebori NBRC 109834.</title>
        <authorList>
            <person name="Komaki H."/>
            <person name="Tamura T."/>
        </authorList>
    </citation>
    <scope>NUCLEOTIDE SEQUENCE</scope>
    <source>
        <strain evidence="4">NBRC 109834</strain>
    </source>
</reference>
<dbReference type="InterPro" id="IPR051010">
    <property type="entry name" value="BCAA_transport"/>
</dbReference>
<evidence type="ECO:0000313" key="5">
    <source>
        <dbReference type="Proteomes" id="UP000612899"/>
    </source>
</evidence>
<dbReference type="AlphaFoldDB" id="A0A8J3Q6W6"/>
<dbReference type="CDD" id="cd20014">
    <property type="entry name" value="PBP1_RPA0668_benzoate-like"/>
    <property type="match status" value="1"/>
</dbReference>
<sequence length="392" mass="41066">MLGMLGGAGVAGALSACGNSLTTADNSGDGRRSIKVGLVIPQAGVYTALGIDMKRGWDLWLERHGGKFGDYTVTTVTADEGETPQTGVPAVQKLLQSDQVDVLVGIVSSATALGVKDMVSAAKKLLIVSNAGAGSITGPGRSPYIWRTSFTNAQVAGAMGRYLSTTDIKTAYAIAPDYAAGAEAIEGFTKEFTRGGGTVVGQDKPPFGKTQDYQPYLSRIQASRAQATFCFFGGAESVAFVKQYAQFGLSAKIPIYASGFLTEGGVLAAQGDAALGVKSALHYTSELDNRANNEFRNAYQARYDAVPNCYAVATWDAAAVLHRALKSPIALDGDSLVTALSSLGPIEDSPRGAWSFDGQSPQQEFYLRTVERHGSSLVNAVTGQLGRFGQST</sequence>